<comment type="pathway">
    <text evidence="4 16">Cell wall biogenesis; peptidoglycan biosynthesis.</text>
</comment>
<dbReference type="Pfam" id="PF02873">
    <property type="entry name" value="MurB_C"/>
    <property type="match status" value="1"/>
</dbReference>
<keyword evidence="7 16" id="KW-0285">Flavoprotein</keyword>
<dbReference type="Gene3D" id="3.90.78.10">
    <property type="entry name" value="UDP-N-acetylenolpyruvoylglucosamine reductase, C-terminal domain"/>
    <property type="match status" value="1"/>
</dbReference>
<evidence type="ECO:0000256" key="9">
    <source>
        <dbReference type="ARBA" id="ARBA00022857"/>
    </source>
</evidence>
<reference evidence="18" key="1">
    <citation type="submission" date="2021-02" db="EMBL/GenBank/DDBJ databases">
        <title>The CRISPR/cas machinery reduction and long-range gene transfer in the hot spring cyanobacterium Synechococcus.</title>
        <authorList>
            <person name="Dvorak P."/>
            <person name="Jahodarova E."/>
            <person name="Hasler P."/>
            <person name="Poulickova A."/>
        </authorList>
    </citation>
    <scope>NUCLEOTIDE SEQUENCE</scope>
    <source>
        <strain evidence="18">Rupite</strain>
    </source>
</reference>
<dbReference type="InterPro" id="IPR016167">
    <property type="entry name" value="FAD-bd_PCMH_sub1"/>
</dbReference>
<dbReference type="RefSeq" id="WP_244349716.1">
    <property type="nucleotide sequence ID" value="NZ_JAFIRA010000010.1"/>
</dbReference>
<keyword evidence="19" id="KW-1185">Reference proteome</keyword>
<keyword evidence="12 16" id="KW-0560">Oxidoreductase</keyword>
<dbReference type="SUPFAM" id="SSF56194">
    <property type="entry name" value="Uridine diphospho-N-Acetylenolpyruvylglucosamine reductase, MurB, C-terminal domain"/>
    <property type="match status" value="1"/>
</dbReference>
<dbReference type="PROSITE" id="PS51387">
    <property type="entry name" value="FAD_PCMH"/>
    <property type="match status" value="1"/>
</dbReference>
<keyword evidence="8 16" id="KW-0274">FAD</keyword>
<comment type="subcellular location">
    <subcellularLocation>
        <location evidence="3 16">Cytoplasm</location>
    </subcellularLocation>
</comment>
<dbReference type="InterPro" id="IPR036635">
    <property type="entry name" value="MurB_C_sf"/>
</dbReference>
<organism evidence="18 19">
    <name type="scientific">Thermostichus vulcanus str. 'Rupite'</name>
    <dbReference type="NCBI Taxonomy" id="2813851"/>
    <lineage>
        <taxon>Bacteria</taxon>
        <taxon>Bacillati</taxon>
        <taxon>Cyanobacteriota</taxon>
        <taxon>Cyanophyceae</taxon>
        <taxon>Thermostichales</taxon>
        <taxon>Thermostichaceae</taxon>
        <taxon>Thermostichus</taxon>
    </lineage>
</organism>
<dbReference type="InterPro" id="IPR036318">
    <property type="entry name" value="FAD-bd_PCMH-like_sf"/>
</dbReference>
<dbReference type="InterPro" id="IPR011601">
    <property type="entry name" value="MurB_C"/>
</dbReference>
<feature type="active site" description="Proton donor" evidence="16">
    <location>
        <position position="243"/>
    </location>
</feature>
<dbReference type="Pfam" id="PF01565">
    <property type="entry name" value="FAD_binding_4"/>
    <property type="match status" value="1"/>
</dbReference>
<name>A0ABT0C9I5_THEVL</name>
<evidence type="ECO:0000256" key="4">
    <source>
        <dbReference type="ARBA" id="ARBA00004752"/>
    </source>
</evidence>
<keyword evidence="6 16" id="KW-0132">Cell division</keyword>
<protein>
    <recommendedName>
        <fullName evidence="16">UDP-N-acetylenolpyruvoylglucosamine reductase</fullName>
        <ecNumber evidence="16">1.3.1.98</ecNumber>
    </recommendedName>
    <alternativeName>
        <fullName evidence="16">UDP-N-acetylmuramate dehydrogenase</fullName>
    </alternativeName>
</protein>
<evidence type="ECO:0000256" key="2">
    <source>
        <dbReference type="ARBA" id="ARBA00003921"/>
    </source>
</evidence>
<dbReference type="GO" id="GO:0008762">
    <property type="term" value="F:UDP-N-acetylmuramate dehydrogenase activity"/>
    <property type="evidence" value="ECO:0007669"/>
    <property type="project" value="UniProtKB-EC"/>
</dbReference>
<proteinExistence type="inferred from homology"/>
<keyword evidence="9 16" id="KW-0521">NADP</keyword>
<keyword evidence="11 16" id="KW-0573">Peptidoglycan synthesis</keyword>
<dbReference type="HAMAP" id="MF_00037">
    <property type="entry name" value="MurB"/>
    <property type="match status" value="1"/>
</dbReference>
<evidence type="ECO:0000313" key="19">
    <source>
        <dbReference type="Proteomes" id="UP000830835"/>
    </source>
</evidence>
<comment type="caution">
    <text evidence="18">The sequence shown here is derived from an EMBL/GenBank/DDBJ whole genome shotgun (WGS) entry which is preliminary data.</text>
</comment>
<evidence type="ECO:0000256" key="13">
    <source>
        <dbReference type="ARBA" id="ARBA00023306"/>
    </source>
</evidence>
<dbReference type="Proteomes" id="UP000830835">
    <property type="component" value="Unassembled WGS sequence"/>
</dbReference>
<keyword evidence="14 16" id="KW-0961">Cell wall biogenesis/degradation</keyword>
<keyword evidence="10 16" id="KW-0133">Cell shape</keyword>
<keyword evidence="13 16" id="KW-0131">Cell cycle</keyword>
<evidence type="ECO:0000313" key="18">
    <source>
        <dbReference type="EMBL" id="MCJ2542446.1"/>
    </source>
</evidence>
<evidence type="ECO:0000256" key="10">
    <source>
        <dbReference type="ARBA" id="ARBA00022960"/>
    </source>
</evidence>
<dbReference type="NCBIfam" id="TIGR00179">
    <property type="entry name" value="murB"/>
    <property type="match status" value="1"/>
</dbReference>
<evidence type="ECO:0000256" key="5">
    <source>
        <dbReference type="ARBA" id="ARBA00022490"/>
    </source>
</evidence>
<feature type="active site" evidence="16">
    <location>
        <position position="313"/>
    </location>
</feature>
<dbReference type="PANTHER" id="PTHR21071">
    <property type="entry name" value="UDP-N-ACETYLENOLPYRUVOYLGLUCOSAMINE REDUCTASE"/>
    <property type="match status" value="1"/>
</dbReference>
<accession>A0ABT0C9I5</accession>
<keyword evidence="5 16" id="KW-0963">Cytoplasm</keyword>
<evidence type="ECO:0000256" key="15">
    <source>
        <dbReference type="ARBA" id="ARBA00048914"/>
    </source>
</evidence>
<dbReference type="Gene3D" id="3.30.43.10">
    <property type="entry name" value="Uridine Diphospho-n-acetylenolpyruvylglucosamine Reductase, domain 2"/>
    <property type="match status" value="1"/>
</dbReference>
<evidence type="ECO:0000256" key="11">
    <source>
        <dbReference type="ARBA" id="ARBA00022984"/>
    </source>
</evidence>
<comment type="cofactor">
    <cofactor evidence="1 16">
        <name>FAD</name>
        <dbReference type="ChEBI" id="CHEBI:57692"/>
    </cofactor>
</comment>
<evidence type="ECO:0000256" key="1">
    <source>
        <dbReference type="ARBA" id="ARBA00001974"/>
    </source>
</evidence>
<comment type="catalytic activity">
    <reaction evidence="15 16">
        <text>UDP-N-acetyl-alpha-D-muramate + NADP(+) = UDP-N-acetyl-3-O-(1-carboxyvinyl)-alpha-D-glucosamine + NADPH + H(+)</text>
        <dbReference type="Rhea" id="RHEA:12248"/>
        <dbReference type="ChEBI" id="CHEBI:15378"/>
        <dbReference type="ChEBI" id="CHEBI:57783"/>
        <dbReference type="ChEBI" id="CHEBI:58349"/>
        <dbReference type="ChEBI" id="CHEBI:68483"/>
        <dbReference type="ChEBI" id="CHEBI:70757"/>
        <dbReference type="EC" id="1.3.1.98"/>
    </reaction>
</comment>
<dbReference type="EC" id="1.3.1.98" evidence="16"/>
<comment type="similarity">
    <text evidence="16">Belongs to the MurB family.</text>
</comment>
<evidence type="ECO:0000256" key="7">
    <source>
        <dbReference type="ARBA" id="ARBA00022630"/>
    </source>
</evidence>
<dbReference type="NCBIfam" id="NF010480">
    <property type="entry name" value="PRK13905.1"/>
    <property type="match status" value="1"/>
</dbReference>
<comment type="function">
    <text evidence="2 16">Cell wall formation.</text>
</comment>
<evidence type="ECO:0000256" key="16">
    <source>
        <dbReference type="HAMAP-Rule" id="MF_00037"/>
    </source>
</evidence>
<dbReference type="EMBL" id="JAFIRA010000010">
    <property type="protein sequence ID" value="MCJ2542446.1"/>
    <property type="molecule type" value="Genomic_DNA"/>
</dbReference>
<feature type="active site" evidence="16">
    <location>
        <position position="192"/>
    </location>
</feature>
<evidence type="ECO:0000256" key="8">
    <source>
        <dbReference type="ARBA" id="ARBA00022827"/>
    </source>
</evidence>
<feature type="domain" description="FAD-binding PCMH-type" evidence="17">
    <location>
        <begin position="47"/>
        <end position="226"/>
    </location>
</feature>
<dbReference type="InterPro" id="IPR016169">
    <property type="entry name" value="FAD-bd_PCMH_sub2"/>
</dbReference>
<dbReference type="PANTHER" id="PTHR21071:SF4">
    <property type="entry name" value="UDP-N-ACETYLENOLPYRUVOYLGLUCOSAMINE REDUCTASE"/>
    <property type="match status" value="1"/>
</dbReference>
<dbReference type="InterPro" id="IPR016166">
    <property type="entry name" value="FAD-bd_PCMH"/>
</dbReference>
<dbReference type="InterPro" id="IPR006094">
    <property type="entry name" value="Oxid_FAD_bind_N"/>
</dbReference>
<evidence type="ECO:0000256" key="3">
    <source>
        <dbReference type="ARBA" id="ARBA00004496"/>
    </source>
</evidence>
<evidence type="ECO:0000259" key="17">
    <source>
        <dbReference type="PROSITE" id="PS51387"/>
    </source>
</evidence>
<evidence type="ECO:0000256" key="6">
    <source>
        <dbReference type="ARBA" id="ARBA00022618"/>
    </source>
</evidence>
<sequence length="324" mass="35154">MTTAPVMILRDSSCVSDRPVSASTPASVGLSGLIQSGILLAPLTTFRVGGKAEWYCEPRTDLELRQCLGWARAEGIPVTLLGAGSNLLISDAGLSGLVVNTRRMRGIQLLEGGRIWAAAGEPLVNLSRVAAKQGWRGLEWAIGIPGTVGGAVVMNAGAHAFALSDVLVEAQILDEEQELYRLDPEDLQFGYRRSRLQESAWTVTGATLQLIPGGDPAQVQLETQRNLNQRLNSQPYHLPSCGSVFRNPETYPAGWLIEQVGLKGYRIGGAQISERHANFILNCDQATASDIHHLIQLAQEKVCQQWSLLLEPEVRILGQFDIPS</sequence>
<evidence type="ECO:0000256" key="12">
    <source>
        <dbReference type="ARBA" id="ARBA00023002"/>
    </source>
</evidence>
<gene>
    <name evidence="16 18" type="primary">murB</name>
    <name evidence="18" type="ORF">JX360_05920</name>
</gene>
<dbReference type="SUPFAM" id="SSF56176">
    <property type="entry name" value="FAD-binding/transporter-associated domain-like"/>
    <property type="match status" value="1"/>
</dbReference>
<evidence type="ECO:0000256" key="14">
    <source>
        <dbReference type="ARBA" id="ARBA00023316"/>
    </source>
</evidence>
<dbReference type="InterPro" id="IPR003170">
    <property type="entry name" value="MurB"/>
</dbReference>
<dbReference type="Gene3D" id="3.30.465.10">
    <property type="match status" value="1"/>
</dbReference>